<gene>
    <name evidence="1" type="ORF">DPMN_163830</name>
</gene>
<feature type="non-terminal residue" evidence="1">
    <location>
        <position position="1"/>
    </location>
</feature>
<dbReference type="EMBL" id="JAIWYP010000008">
    <property type="protein sequence ID" value="KAH3785737.1"/>
    <property type="molecule type" value="Genomic_DNA"/>
</dbReference>
<comment type="caution">
    <text evidence="1">The sequence shown here is derived from an EMBL/GenBank/DDBJ whole genome shotgun (WGS) entry which is preliminary data.</text>
</comment>
<name>A0A9D4IUZ3_DREPO</name>
<sequence>LETTRDFDRCRETLNNWKEAVLVLHEPETPTQTHFNSQEIRHDVHQQIQMNTKVATVTRKSLRLSH</sequence>
<evidence type="ECO:0000313" key="2">
    <source>
        <dbReference type="Proteomes" id="UP000828390"/>
    </source>
</evidence>
<dbReference type="Proteomes" id="UP000828390">
    <property type="component" value="Unassembled WGS sequence"/>
</dbReference>
<keyword evidence="2" id="KW-1185">Reference proteome</keyword>
<accession>A0A9D4IUZ3</accession>
<protein>
    <submittedName>
        <fullName evidence="1">Uncharacterized protein</fullName>
    </submittedName>
</protein>
<organism evidence="1 2">
    <name type="scientific">Dreissena polymorpha</name>
    <name type="common">Zebra mussel</name>
    <name type="synonym">Mytilus polymorpha</name>
    <dbReference type="NCBI Taxonomy" id="45954"/>
    <lineage>
        <taxon>Eukaryota</taxon>
        <taxon>Metazoa</taxon>
        <taxon>Spiralia</taxon>
        <taxon>Lophotrochozoa</taxon>
        <taxon>Mollusca</taxon>
        <taxon>Bivalvia</taxon>
        <taxon>Autobranchia</taxon>
        <taxon>Heteroconchia</taxon>
        <taxon>Euheterodonta</taxon>
        <taxon>Imparidentia</taxon>
        <taxon>Neoheterodontei</taxon>
        <taxon>Myida</taxon>
        <taxon>Dreissenoidea</taxon>
        <taxon>Dreissenidae</taxon>
        <taxon>Dreissena</taxon>
    </lineage>
</organism>
<reference evidence="1" key="2">
    <citation type="submission" date="2020-11" db="EMBL/GenBank/DDBJ databases">
        <authorList>
            <person name="McCartney M.A."/>
            <person name="Auch B."/>
            <person name="Kono T."/>
            <person name="Mallez S."/>
            <person name="Becker A."/>
            <person name="Gohl D.M."/>
            <person name="Silverstein K.A.T."/>
            <person name="Koren S."/>
            <person name="Bechman K.B."/>
            <person name="Herman A."/>
            <person name="Abrahante J.E."/>
            <person name="Garbe J."/>
        </authorList>
    </citation>
    <scope>NUCLEOTIDE SEQUENCE</scope>
    <source>
        <strain evidence="1">Duluth1</strain>
        <tissue evidence="1">Whole animal</tissue>
    </source>
</reference>
<evidence type="ECO:0000313" key="1">
    <source>
        <dbReference type="EMBL" id="KAH3785737.1"/>
    </source>
</evidence>
<dbReference type="AlphaFoldDB" id="A0A9D4IUZ3"/>
<reference evidence="1" key="1">
    <citation type="journal article" date="2019" name="bioRxiv">
        <title>The Genome of the Zebra Mussel, Dreissena polymorpha: A Resource for Invasive Species Research.</title>
        <authorList>
            <person name="McCartney M.A."/>
            <person name="Auch B."/>
            <person name="Kono T."/>
            <person name="Mallez S."/>
            <person name="Zhang Y."/>
            <person name="Obille A."/>
            <person name="Becker A."/>
            <person name="Abrahante J.E."/>
            <person name="Garbe J."/>
            <person name="Badalamenti J.P."/>
            <person name="Herman A."/>
            <person name="Mangelson H."/>
            <person name="Liachko I."/>
            <person name="Sullivan S."/>
            <person name="Sone E.D."/>
            <person name="Koren S."/>
            <person name="Silverstein K.A.T."/>
            <person name="Beckman K.B."/>
            <person name="Gohl D.M."/>
        </authorList>
    </citation>
    <scope>NUCLEOTIDE SEQUENCE</scope>
    <source>
        <strain evidence="1">Duluth1</strain>
        <tissue evidence="1">Whole animal</tissue>
    </source>
</reference>
<proteinExistence type="predicted"/>